<evidence type="ECO:0008006" key="4">
    <source>
        <dbReference type="Google" id="ProtNLM"/>
    </source>
</evidence>
<evidence type="ECO:0000313" key="2">
    <source>
        <dbReference type="EMBL" id="NHZ38875.1"/>
    </source>
</evidence>
<dbReference type="Proteomes" id="UP000819052">
    <property type="component" value="Unassembled WGS sequence"/>
</dbReference>
<proteinExistence type="predicted"/>
<protein>
    <recommendedName>
        <fullName evidence="4">Transmembrane protein</fullName>
    </recommendedName>
</protein>
<accession>A0ABX0M1A8</accession>
<evidence type="ECO:0000256" key="1">
    <source>
        <dbReference type="SAM" id="Phobius"/>
    </source>
</evidence>
<evidence type="ECO:0000313" key="3">
    <source>
        <dbReference type="Proteomes" id="UP000819052"/>
    </source>
</evidence>
<name>A0ABX0M1A8_9BURK</name>
<keyword evidence="1" id="KW-0812">Transmembrane</keyword>
<organism evidence="2 3">
    <name type="scientific">Massilia aquatica</name>
    <dbReference type="NCBI Taxonomy" id="2609000"/>
    <lineage>
        <taxon>Bacteria</taxon>
        <taxon>Pseudomonadati</taxon>
        <taxon>Pseudomonadota</taxon>
        <taxon>Betaproteobacteria</taxon>
        <taxon>Burkholderiales</taxon>
        <taxon>Oxalobacteraceae</taxon>
        <taxon>Telluria group</taxon>
        <taxon>Massilia</taxon>
    </lineage>
</organism>
<keyword evidence="3" id="KW-1185">Reference proteome</keyword>
<dbReference type="RefSeq" id="WP_167074005.1">
    <property type="nucleotide sequence ID" value="NZ_VVIW01000001.1"/>
</dbReference>
<sequence>MKYHSTKTMGLYSLIISTGAASTAMAIFKISTGQYRVGICMGLLSLGLLCGYWSACLFERYKREDEELLARNKVDNISPSTEKIVHKPEIFTPAYLDTSHPRYSAKLAAAVKAWEAMEDENLRRGKMPMAAMAAWLEKNSSALGLTHKRASEQHKYQVGDINKTAIAEVSKICNWEVDGGPPPSLGG</sequence>
<feature type="transmembrane region" description="Helical" evidence="1">
    <location>
        <begin position="36"/>
        <end position="58"/>
    </location>
</feature>
<reference evidence="2 3" key="1">
    <citation type="submission" date="2019-09" db="EMBL/GenBank/DDBJ databases">
        <title>Taxonomy of Antarctic Massilia spp.: description of Massilia rubra sp. nov., Massilia aquatica sp. nov., Massilia mucilaginosa sp. nov., Massilia frigida sp. nov. isolated from streams, lakes and regoliths.</title>
        <authorList>
            <person name="Holochova P."/>
            <person name="Sedlacek I."/>
            <person name="Kralova S."/>
            <person name="Maslanova I."/>
            <person name="Busse H.-J."/>
            <person name="Stankova E."/>
            <person name="Vrbovska V."/>
            <person name="Kovarovic V."/>
            <person name="Bartak M."/>
            <person name="Svec P."/>
            <person name="Pantucek R."/>
        </authorList>
    </citation>
    <scope>NUCLEOTIDE SEQUENCE [LARGE SCALE GENOMIC DNA]</scope>
    <source>
        <strain evidence="2 3">CCM 8693</strain>
    </source>
</reference>
<dbReference type="EMBL" id="VVIW01000001">
    <property type="protein sequence ID" value="NHZ38875.1"/>
    <property type="molecule type" value="Genomic_DNA"/>
</dbReference>
<keyword evidence="1" id="KW-1133">Transmembrane helix</keyword>
<comment type="caution">
    <text evidence="2">The sequence shown here is derived from an EMBL/GenBank/DDBJ whole genome shotgun (WGS) entry which is preliminary data.</text>
</comment>
<gene>
    <name evidence="2" type="ORF">F1609_01640</name>
</gene>
<keyword evidence="1" id="KW-0472">Membrane</keyword>